<dbReference type="GO" id="GO:0009052">
    <property type="term" value="P:pentose-phosphate shunt, non-oxidative branch"/>
    <property type="evidence" value="ECO:0007669"/>
    <property type="project" value="TreeGrafter"/>
</dbReference>
<dbReference type="GO" id="GO:0005975">
    <property type="term" value="P:carbohydrate metabolic process"/>
    <property type="evidence" value="ECO:0007669"/>
    <property type="project" value="InterPro"/>
</dbReference>
<dbReference type="GO" id="GO:0004801">
    <property type="term" value="F:transaldolase activity"/>
    <property type="evidence" value="ECO:0007669"/>
    <property type="project" value="TreeGrafter"/>
</dbReference>
<proteinExistence type="predicted"/>
<dbReference type="Proteomes" id="UP000036947">
    <property type="component" value="Unassembled WGS sequence"/>
</dbReference>
<accession>A0A0L0MYB0</accession>
<protein>
    <submittedName>
        <fullName evidence="2">Transaldolase</fullName>
    </submittedName>
</protein>
<dbReference type="Pfam" id="PF00923">
    <property type="entry name" value="TAL_FSA"/>
    <property type="match status" value="1"/>
</dbReference>
<dbReference type="STRING" id="1163406.A0A0L0MYB0"/>
<dbReference type="AlphaFoldDB" id="A0A0L0MYB0"/>
<dbReference type="PANTHER" id="PTHR10683">
    <property type="entry name" value="TRANSALDOLASE"/>
    <property type="match status" value="1"/>
</dbReference>
<dbReference type="InterPro" id="IPR013785">
    <property type="entry name" value="Aldolase_TIM"/>
</dbReference>
<evidence type="ECO:0000256" key="1">
    <source>
        <dbReference type="ARBA" id="ARBA00023270"/>
    </source>
</evidence>
<gene>
    <name evidence="2" type="ORF">TOPH_08616</name>
</gene>
<comment type="caution">
    <text evidence="2">The sequence shown here is derived from an EMBL/GenBank/DDBJ whole genome shotgun (WGS) entry which is preliminary data.</text>
</comment>
<evidence type="ECO:0000313" key="3">
    <source>
        <dbReference type="Proteomes" id="UP000036947"/>
    </source>
</evidence>
<dbReference type="OrthoDB" id="1711136at2759"/>
<dbReference type="Gene3D" id="3.20.20.70">
    <property type="entry name" value="Aldolase class I"/>
    <property type="match status" value="1"/>
</dbReference>
<dbReference type="InterPro" id="IPR001585">
    <property type="entry name" value="TAL/FSA"/>
</dbReference>
<keyword evidence="1" id="KW-0704">Schiff base</keyword>
<keyword evidence="3" id="KW-1185">Reference proteome</keyword>
<sequence length="385" mass="42496">MGSKDAQTWLEKLEEQLNVDVDWMDPEYIKAMPIKPHDQTSNQLWVDIQLSHPSNADLLAQTTKELKDRGWLAIYTRMAVLMCKKNIDLIRGRVLLQTLPSKAYDTQATLDHARLYDKEFSRAGIGRDRYCIKIPSTGPALNAAKVLSSEGIPTLGTALFGLPQAIACSQAGMLYISPYFNGTQDLCVESNDTGKLMKELIETRAHDDLSLWPDVEDPATQHPMSARVFQILETYRRLYKETGKEQPLLKNASFISPKEAMAAGELGCHSATISHTVLNQLAELKYDGTKQPGEGVPKPLHVYKSAPPTPERLKKLATIDPLAAANWDGKLARTDVDYLANGGVELTKAIEADPVSKNRLAIALELFEGGENRSRGRVETAIAAA</sequence>
<dbReference type="EMBL" id="LFRF01000049">
    <property type="protein sequence ID" value="KND86766.1"/>
    <property type="molecule type" value="Genomic_DNA"/>
</dbReference>
<dbReference type="SUPFAM" id="SSF51569">
    <property type="entry name" value="Aldolase"/>
    <property type="match status" value="1"/>
</dbReference>
<organism evidence="2 3">
    <name type="scientific">Tolypocladium ophioglossoides (strain CBS 100239)</name>
    <name type="common">Snaketongue truffleclub</name>
    <name type="synonym">Elaphocordyceps ophioglossoides</name>
    <dbReference type="NCBI Taxonomy" id="1163406"/>
    <lineage>
        <taxon>Eukaryota</taxon>
        <taxon>Fungi</taxon>
        <taxon>Dikarya</taxon>
        <taxon>Ascomycota</taxon>
        <taxon>Pezizomycotina</taxon>
        <taxon>Sordariomycetes</taxon>
        <taxon>Hypocreomycetidae</taxon>
        <taxon>Hypocreales</taxon>
        <taxon>Ophiocordycipitaceae</taxon>
        <taxon>Tolypocladium</taxon>
    </lineage>
</organism>
<dbReference type="PANTHER" id="PTHR10683:SF39">
    <property type="entry name" value="TRANSALDOLASE"/>
    <property type="match status" value="1"/>
</dbReference>
<name>A0A0L0MYB0_TOLOC</name>
<evidence type="ECO:0000313" key="2">
    <source>
        <dbReference type="EMBL" id="KND86766.1"/>
    </source>
</evidence>
<reference evidence="2 3" key="1">
    <citation type="journal article" date="2015" name="BMC Genomics">
        <title>The genome of the truffle-parasite Tolypocladium ophioglossoides and the evolution of antifungal peptaibiotics.</title>
        <authorList>
            <person name="Quandt C.A."/>
            <person name="Bushley K.E."/>
            <person name="Spatafora J.W."/>
        </authorList>
    </citation>
    <scope>NUCLEOTIDE SEQUENCE [LARGE SCALE GENOMIC DNA]</scope>
    <source>
        <strain evidence="2 3">CBS 100239</strain>
    </source>
</reference>